<reference evidence="1 2" key="1">
    <citation type="submission" date="2017-06" db="EMBL/GenBank/DDBJ databases">
        <title>Aedes aegypti genome working group (AGWG) sequencing and assembly.</title>
        <authorList>
            <consortium name="Aedes aegypti Genome Working Group (AGWG)"/>
            <person name="Matthews B.J."/>
        </authorList>
    </citation>
    <scope>NUCLEOTIDE SEQUENCE [LARGE SCALE GENOMIC DNA]</scope>
    <source>
        <strain evidence="1 2">LVP_AGWG</strain>
    </source>
</reference>
<accession>A0A6I8TZK3</accession>
<name>A0A6I8TZK3_AEDAE</name>
<sequence>MGLGLTPVELCLVLANNQQCFHPSAGIVCHPISRTVILGSSVSAYIHKGFHTPLKLFLPLGEFCFAPISTLAARHVDRTQSLVSDCWIRSLIIESSIIFPAVGASLPFEYGSRPYSGRALPCSCQQPTMLPSKCWDSLPPDISDCDSWLICERLHPQRIPHTVETVSSSGRILLCSDINAGSPARRSDSIVSQRLLDTFSHHRKLHHFSCSRGISAV</sequence>
<dbReference type="EnsemblMetazoa" id="AAEL021594-RA">
    <property type="protein sequence ID" value="AAEL021594-PA"/>
    <property type="gene ID" value="AAEL021594"/>
</dbReference>
<dbReference type="Proteomes" id="UP000008820">
    <property type="component" value="Chromosome 3"/>
</dbReference>
<keyword evidence="2" id="KW-1185">Reference proteome</keyword>
<protein>
    <submittedName>
        <fullName evidence="1">Uncharacterized protein</fullName>
    </submittedName>
</protein>
<dbReference type="InParanoid" id="A0A6I8TZK3"/>
<reference evidence="1" key="2">
    <citation type="submission" date="2020-05" db="UniProtKB">
        <authorList>
            <consortium name="EnsemblMetazoa"/>
        </authorList>
    </citation>
    <scope>IDENTIFICATION</scope>
    <source>
        <strain evidence="1">LVP_AGWG</strain>
    </source>
</reference>
<evidence type="ECO:0000313" key="2">
    <source>
        <dbReference type="Proteomes" id="UP000008820"/>
    </source>
</evidence>
<organism evidence="1 2">
    <name type="scientific">Aedes aegypti</name>
    <name type="common">Yellowfever mosquito</name>
    <name type="synonym">Culex aegypti</name>
    <dbReference type="NCBI Taxonomy" id="7159"/>
    <lineage>
        <taxon>Eukaryota</taxon>
        <taxon>Metazoa</taxon>
        <taxon>Ecdysozoa</taxon>
        <taxon>Arthropoda</taxon>
        <taxon>Hexapoda</taxon>
        <taxon>Insecta</taxon>
        <taxon>Pterygota</taxon>
        <taxon>Neoptera</taxon>
        <taxon>Endopterygota</taxon>
        <taxon>Diptera</taxon>
        <taxon>Nematocera</taxon>
        <taxon>Culicoidea</taxon>
        <taxon>Culicidae</taxon>
        <taxon>Culicinae</taxon>
        <taxon>Aedini</taxon>
        <taxon>Aedes</taxon>
        <taxon>Stegomyia</taxon>
    </lineage>
</organism>
<proteinExistence type="predicted"/>
<dbReference type="AlphaFoldDB" id="A0A6I8TZK3"/>
<gene>
    <name evidence="1" type="primary">110677753</name>
</gene>
<evidence type="ECO:0000313" key="1">
    <source>
        <dbReference type="EnsemblMetazoa" id="AAEL021594-PA"/>
    </source>
</evidence>